<dbReference type="PRINTS" id="PR01699">
    <property type="entry name" value="ORGNOHGLYASE"/>
</dbReference>
<organism evidence="1 2">
    <name type="scientific">Paenibacillus glucanolyticus</name>
    <dbReference type="NCBI Taxonomy" id="59843"/>
    <lineage>
        <taxon>Bacteria</taxon>
        <taxon>Bacillati</taxon>
        <taxon>Bacillota</taxon>
        <taxon>Bacilli</taxon>
        <taxon>Bacillales</taxon>
        <taxon>Paenibacillaceae</taxon>
        <taxon>Paenibacillus</taxon>
    </lineage>
</organism>
<gene>
    <name evidence="1" type="ORF">AWU65_04005</name>
</gene>
<keyword evidence="2" id="KW-1185">Reference proteome</keyword>
<dbReference type="RefSeq" id="WP_000792368.1">
    <property type="nucleotide sequence ID" value="NZ_LWMH01000001.1"/>
</dbReference>
<dbReference type="PIRSF" id="PIRSF001458">
    <property type="entry name" value="MerB"/>
    <property type="match status" value="1"/>
</dbReference>
<dbReference type="GeneID" id="92801538"/>
<evidence type="ECO:0008006" key="3">
    <source>
        <dbReference type="Google" id="ProtNLM"/>
    </source>
</evidence>
<dbReference type="InterPro" id="IPR004927">
    <property type="entry name" value="MerB"/>
</dbReference>
<evidence type="ECO:0000313" key="2">
    <source>
        <dbReference type="Proteomes" id="UP000076796"/>
    </source>
</evidence>
<name>A0A163GU86_9BACL</name>
<dbReference type="GO" id="GO:0018836">
    <property type="term" value="F:alkylmercury lyase activity"/>
    <property type="evidence" value="ECO:0007669"/>
    <property type="project" value="InterPro"/>
</dbReference>
<dbReference type="SUPFAM" id="SSF160387">
    <property type="entry name" value="NosL/MerB-like"/>
    <property type="match status" value="1"/>
</dbReference>
<dbReference type="AlphaFoldDB" id="A0A163GU86"/>
<sequence>MKNKTELKKFYELLLAKLPKESVPILRTIFFSIRDGQAVTESSLINQTGINTKTVQSVVKILAQRQMIVREADQKIVGALGLSIIPTTNQIHLGGRTLFAWCAISTLELSTALVADVDIHSRCAYTGEPIEVTVRNGKLAKTTPDSTVIWTVPFDSEAPWAGGTCKQIHYFSSVEHANKWKEEHPKLQGEIMTLEQALSFGNELKKFLS</sequence>
<dbReference type="Gene3D" id="3.30.450.410">
    <property type="match status" value="1"/>
</dbReference>
<accession>A0A163GU86</accession>
<dbReference type="EMBL" id="LWMH01000001">
    <property type="protein sequence ID" value="KZS45155.1"/>
    <property type="molecule type" value="Genomic_DNA"/>
</dbReference>
<comment type="caution">
    <text evidence="1">The sequence shown here is derived from an EMBL/GenBank/DDBJ whole genome shotgun (WGS) entry which is preliminary data.</text>
</comment>
<dbReference type="SMR" id="A0A163GU86"/>
<dbReference type="OrthoDB" id="7185309at2"/>
<reference evidence="1" key="1">
    <citation type="journal article" date="2016" name="Genome Announc.">
        <title>Draft genomes of two strains of Paenibacillus glucanolyticus with capability to degrade lignocellulose.</title>
        <authorList>
            <person name="Mathews S.L."/>
            <person name="Pawlak J."/>
            <person name="Grunden A.M."/>
        </authorList>
    </citation>
    <scope>NUCLEOTIDE SEQUENCE [LARGE SCALE GENOMIC DNA]</scope>
    <source>
        <strain evidence="1">SLM1</strain>
    </source>
</reference>
<evidence type="ECO:0000313" key="1">
    <source>
        <dbReference type="EMBL" id="KZS45155.1"/>
    </source>
</evidence>
<protein>
    <recommendedName>
        <fullName evidence="3">Alkylmercury lyase</fullName>
    </recommendedName>
</protein>
<dbReference type="Pfam" id="PF03243">
    <property type="entry name" value="MerB"/>
    <property type="match status" value="1"/>
</dbReference>
<dbReference type="Proteomes" id="UP000076796">
    <property type="component" value="Unassembled WGS sequence"/>
</dbReference>
<dbReference type="InterPro" id="IPR053717">
    <property type="entry name" value="MerB_lyase_sf"/>
</dbReference>
<proteinExistence type="predicted"/>